<feature type="transmembrane region" description="Helical" evidence="5">
    <location>
        <begin position="95"/>
        <end position="116"/>
    </location>
</feature>
<name>A0A3N0VA66_9GAMM</name>
<keyword evidence="2 5" id="KW-0812">Transmembrane</keyword>
<dbReference type="AlphaFoldDB" id="A0A3N0VA66"/>
<evidence type="ECO:0000256" key="1">
    <source>
        <dbReference type="ARBA" id="ARBA00004141"/>
    </source>
</evidence>
<feature type="transmembrane region" description="Helical" evidence="5">
    <location>
        <begin position="36"/>
        <end position="56"/>
    </location>
</feature>
<dbReference type="Pfam" id="PF00892">
    <property type="entry name" value="EamA"/>
    <property type="match status" value="2"/>
</dbReference>
<evidence type="ECO:0000256" key="2">
    <source>
        <dbReference type="ARBA" id="ARBA00022692"/>
    </source>
</evidence>
<dbReference type="RefSeq" id="WP_123211974.1">
    <property type="nucleotide sequence ID" value="NZ_RJVO01000004.1"/>
</dbReference>
<dbReference type="InParanoid" id="A0A3N0VA66"/>
<proteinExistence type="predicted"/>
<dbReference type="SUPFAM" id="SSF103481">
    <property type="entry name" value="Multidrug resistance efflux transporter EmrE"/>
    <property type="match status" value="2"/>
</dbReference>
<gene>
    <name evidence="7" type="ORF">ED208_11180</name>
</gene>
<feature type="transmembrane region" description="Helical" evidence="5">
    <location>
        <begin position="68"/>
        <end position="89"/>
    </location>
</feature>
<evidence type="ECO:0000313" key="8">
    <source>
        <dbReference type="Proteomes" id="UP000282106"/>
    </source>
</evidence>
<feature type="transmembrane region" description="Helical" evidence="5">
    <location>
        <begin position="203"/>
        <end position="224"/>
    </location>
</feature>
<dbReference type="GO" id="GO:0016020">
    <property type="term" value="C:membrane"/>
    <property type="evidence" value="ECO:0007669"/>
    <property type="project" value="UniProtKB-SubCell"/>
</dbReference>
<dbReference type="InterPro" id="IPR037185">
    <property type="entry name" value="EmrE-like"/>
</dbReference>
<keyword evidence="4 5" id="KW-0472">Membrane</keyword>
<protein>
    <submittedName>
        <fullName evidence="7">DMT family transporter</fullName>
    </submittedName>
</protein>
<dbReference type="PANTHER" id="PTHR22911:SF6">
    <property type="entry name" value="SOLUTE CARRIER FAMILY 35 MEMBER G1"/>
    <property type="match status" value="1"/>
</dbReference>
<keyword evidence="3 5" id="KW-1133">Transmembrane helix</keyword>
<comment type="subcellular location">
    <subcellularLocation>
        <location evidence="1">Membrane</location>
        <topology evidence="1">Multi-pass membrane protein</topology>
    </subcellularLocation>
</comment>
<accession>A0A3N0VA66</accession>
<feature type="domain" description="EamA" evidence="6">
    <location>
        <begin position="150"/>
        <end position="277"/>
    </location>
</feature>
<feature type="transmembrane region" description="Helical" evidence="5">
    <location>
        <begin position="236"/>
        <end position="255"/>
    </location>
</feature>
<feature type="transmembrane region" description="Helical" evidence="5">
    <location>
        <begin position="261"/>
        <end position="279"/>
    </location>
</feature>
<feature type="domain" description="EamA" evidence="6">
    <location>
        <begin position="11"/>
        <end position="139"/>
    </location>
</feature>
<evidence type="ECO:0000313" key="7">
    <source>
        <dbReference type="EMBL" id="ROH89677.1"/>
    </source>
</evidence>
<sequence>MSTDLRRAALHVTSAGAAFALMGAFAKTAAQLGLSNVLLVFARNLISVLVLAPLLLRAGSDAFRTQRFGGHLWRAGFGLLGMYTLYYAISHLTLAEALLLNYSSPLFIPFIAWLVLRERPPALLIPASLLGLAGVALIVKPAALGLSLASLVGAASGVFAACAMVSLRRISDTEPPMRVVFYFGAVGLVISAIPLYWHWQPLGWRELGVLLGTGLFATLGQLQLTRAYACAPAARVGAMGYSAVLFAGLLGWLIWGETPDGWSLLGAVLVIGTCVLAGWQPAPRAPANRAPISPEDAGS</sequence>
<dbReference type="Proteomes" id="UP000282106">
    <property type="component" value="Unassembled WGS sequence"/>
</dbReference>
<dbReference type="PANTHER" id="PTHR22911">
    <property type="entry name" value="ACYL-MALONYL CONDENSING ENZYME-RELATED"/>
    <property type="match status" value="1"/>
</dbReference>
<evidence type="ECO:0000256" key="3">
    <source>
        <dbReference type="ARBA" id="ARBA00022989"/>
    </source>
</evidence>
<evidence type="ECO:0000256" key="5">
    <source>
        <dbReference type="SAM" id="Phobius"/>
    </source>
</evidence>
<feature type="transmembrane region" description="Helical" evidence="5">
    <location>
        <begin position="123"/>
        <end position="139"/>
    </location>
</feature>
<reference evidence="7 8" key="1">
    <citation type="submission" date="2018-10" db="EMBL/GenBank/DDBJ databases">
        <authorList>
            <person name="Chen W.-M."/>
        </authorList>
    </citation>
    <scope>NUCLEOTIDE SEQUENCE [LARGE SCALE GENOMIC DNA]</scope>
    <source>
        <strain evidence="7 8">THS-13</strain>
    </source>
</reference>
<feature type="transmembrane region" description="Helical" evidence="5">
    <location>
        <begin position="179"/>
        <end position="197"/>
    </location>
</feature>
<organism evidence="7 8">
    <name type="scientific">Stagnimonas aquatica</name>
    <dbReference type="NCBI Taxonomy" id="2689987"/>
    <lineage>
        <taxon>Bacteria</taxon>
        <taxon>Pseudomonadati</taxon>
        <taxon>Pseudomonadota</taxon>
        <taxon>Gammaproteobacteria</taxon>
        <taxon>Nevskiales</taxon>
        <taxon>Nevskiaceae</taxon>
        <taxon>Stagnimonas</taxon>
    </lineage>
</organism>
<dbReference type="InterPro" id="IPR000620">
    <property type="entry name" value="EamA_dom"/>
</dbReference>
<feature type="transmembrane region" description="Helical" evidence="5">
    <location>
        <begin position="145"/>
        <end position="167"/>
    </location>
</feature>
<comment type="caution">
    <text evidence="7">The sequence shown here is derived from an EMBL/GenBank/DDBJ whole genome shotgun (WGS) entry which is preliminary data.</text>
</comment>
<dbReference type="EMBL" id="RJVO01000004">
    <property type="protein sequence ID" value="ROH89677.1"/>
    <property type="molecule type" value="Genomic_DNA"/>
</dbReference>
<evidence type="ECO:0000259" key="6">
    <source>
        <dbReference type="Pfam" id="PF00892"/>
    </source>
</evidence>
<keyword evidence="8" id="KW-1185">Reference proteome</keyword>
<evidence type="ECO:0000256" key="4">
    <source>
        <dbReference type="ARBA" id="ARBA00023136"/>
    </source>
</evidence>